<keyword evidence="4" id="KW-0547">Nucleotide-binding</keyword>
<dbReference type="Gene3D" id="1.20.200.10">
    <property type="entry name" value="Fumarase/aspartase (Central domain)"/>
    <property type="match status" value="1"/>
</dbReference>
<evidence type="ECO:0000256" key="4">
    <source>
        <dbReference type="ARBA" id="ARBA00022741"/>
    </source>
</evidence>
<dbReference type="GO" id="GO:0032259">
    <property type="term" value="P:methylation"/>
    <property type="evidence" value="ECO:0007669"/>
    <property type="project" value="UniProtKB-KW"/>
</dbReference>
<dbReference type="PROSITE" id="PS00488">
    <property type="entry name" value="PAL_HISTIDASE"/>
    <property type="match status" value="1"/>
</dbReference>
<dbReference type="InterPro" id="IPR049730">
    <property type="entry name" value="SNF2/RAD54-like_C"/>
</dbReference>
<dbReference type="InterPro" id="IPR023144">
    <property type="entry name" value="Phe_NH3-lyase_shielding_dom_sf"/>
</dbReference>
<evidence type="ECO:0000313" key="11">
    <source>
        <dbReference type="Proteomes" id="UP000256690"/>
    </source>
</evidence>
<feature type="region of interest" description="Disordered" evidence="8">
    <location>
        <begin position="1075"/>
        <end position="1099"/>
    </location>
</feature>
<reference evidence="10 11" key="1">
    <citation type="journal article" date="2018" name="IMA Fungus">
        <title>IMA Genome-F 9: Draft genome sequence of Annulohypoxylon stygium, Aspergillus mulundensis, Berkeleyomyces basicola (syn. Thielaviopsis basicola), Ceratocystis smalleyi, two Cercospora beticola strains, Coleophoma cylindrospora, Fusarium fracticaudum, Phialophora cf. hyalina, and Morchella septimelata.</title>
        <authorList>
            <person name="Wingfield B.D."/>
            <person name="Bills G.F."/>
            <person name="Dong Y."/>
            <person name="Huang W."/>
            <person name="Nel W.J."/>
            <person name="Swalarsk-Parry B.S."/>
            <person name="Vaghefi N."/>
            <person name="Wilken P.M."/>
            <person name="An Z."/>
            <person name="de Beer Z.W."/>
            <person name="De Vos L."/>
            <person name="Chen L."/>
            <person name="Duong T.A."/>
            <person name="Gao Y."/>
            <person name="Hammerbacher A."/>
            <person name="Kikkert J.R."/>
            <person name="Li Y."/>
            <person name="Li H."/>
            <person name="Li K."/>
            <person name="Li Q."/>
            <person name="Liu X."/>
            <person name="Ma X."/>
            <person name="Naidoo K."/>
            <person name="Pethybridge S.J."/>
            <person name="Sun J."/>
            <person name="Steenkamp E.T."/>
            <person name="van der Nest M.A."/>
            <person name="van Wyk S."/>
            <person name="Wingfield M.J."/>
            <person name="Xiong C."/>
            <person name="Yue Q."/>
            <person name="Zhang X."/>
        </authorList>
    </citation>
    <scope>NUCLEOTIDE SEQUENCE [LARGE SCALE GENOMIC DNA]</scope>
    <source>
        <strain evidence="10 11">DSM 5745</strain>
    </source>
</reference>
<feature type="compositionally biased region" description="Basic residues" evidence="8">
    <location>
        <begin position="2877"/>
        <end position="2909"/>
    </location>
</feature>
<accession>A0A3D8SWF2</accession>
<dbReference type="GO" id="GO:0016787">
    <property type="term" value="F:hydrolase activity"/>
    <property type="evidence" value="ECO:0007669"/>
    <property type="project" value="UniProtKB-KW"/>
</dbReference>
<feature type="region of interest" description="Disordered" evidence="8">
    <location>
        <begin position="1050"/>
        <end position="1069"/>
    </location>
</feature>
<feature type="compositionally biased region" description="Basic and acidic residues" evidence="8">
    <location>
        <begin position="747"/>
        <end position="758"/>
    </location>
</feature>
<dbReference type="Gene3D" id="3.40.50.300">
    <property type="entry name" value="P-loop containing nucleotide triphosphate hydrolases"/>
    <property type="match status" value="1"/>
</dbReference>
<dbReference type="Gene3D" id="1.10.275.10">
    <property type="entry name" value="Fumarase/aspartase (N-terminal domain)"/>
    <property type="match status" value="1"/>
</dbReference>
<dbReference type="InterPro" id="IPR022313">
    <property type="entry name" value="Phe/His_NH3-lyase_AS"/>
</dbReference>
<dbReference type="Proteomes" id="UP000256690">
    <property type="component" value="Unassembled WGS sequence"/>
</dbReference>
<comment type="caution">
    <text evidence="10">The sequence shown here is derived from an EMBL/GenBank/DDBJ whole genome shotgun (WGS) entry which is preliminary data.</text>
</comment>
<feature type="compositionally biased region" description="Basic and acidic residues" evidence="8">
    <location>
        <begin position="2843"/>
        <end position="2859"/>
    </location>
</feature>
<gene>
    <name evidence="10" type="ORF">DSM5745_02364</name>
</gene>
<dbReference type="InterPro" id="IPR005922">
    <property type="entry name" value="Phe_NH3-lyase"/>
</dbReference>
<feature type="region of interest" description="Disordered" evidence="8">
    <location>
        <begin position="1111"/>
        <end position="1139"/>
    </location>
</feature>
<dbReference type="CDD" id="cd00332">
    <property type="entry name" value="PAL-HAL"/>
    <property type="match status" value="1"/>
</dbReference>
<evidence type="ECO:0000256" key="5">
    <source>
        <dbReference type="ARBA" id="ARBA00022801"/>
    </source>
</evidence>
<evidence type="ECO:0000256" key="1">
    <source>
        <dbReference type="ARBA" id="ARBA00007238"/>
    </source>
</evidence>
<sequence length="3235" mass="359640">MSEMLAKNHLETNSAVCQPHLSTTIQAWYRLQRLIRDGVIKIDGTKLDIPGVVAVAYHNCTPKITEDPSVLEDIDASIQILKEHLDDGYSVYGVNTGFGGSADSRTDKVVALQSSLLQLTQAGVLLESDKSDNQGTLLDSHAMPASWVRGTMVVRCNSNLRGHSAVKLPILQTMVQLIQHRVTPIVPLRGSISASGDLMPLSYIAGTIEGNPDVYVQVDGPDKLRVMKSNDGLQHVGMKAEKLGPKEGLGLINGTSTSAAVASLALYETHQLSVLVQALSAMGLEALIGTTESYHPFISAVRPHDGQIECANNLLSLLQGSKLAQNLNGKKDQDRPGLVQDRYSFRCVPQWIGPQLEDLLLAHRQVTTELNSTCDNPLVDVKSRNIFSGGNFQAVSITSAMEKTRLCLQMLGRLIFSQATEMIDPSLNNGLPTNLVADDPSLSFTMKGVDISMASYMAELGYLSNPVSSHVQSAEMRNQAINSMALVSARYSMQAVEVLSLMCACDLYIACQALDLRALHFAFLGNAKFQLRSVTKSIFSKYLPQYALAGLHEFLDQHLTQSWPTTNRLSPADRVHTVIENAIPVLLDSLKSHQGPGLTDLDMWKTQACDLLNVVYQETADEFFLEQHTAELLGDGSKLLYKTVRQELGVPFHQGFIEHPTVGGETLNGRVKKTIGSWIAIIYEALRDGRLMGPLIQTLASTGSRGKMPAKRKRPVIETLASTRRRRYPRRPAPEIESGLEPGPEAQLERETKVRPESGVEAGPQPELQLEARAQSHDDSGNIIRHNSDNGQDSIQRQPKPEQNMFEVEDNINCPSIAERPSLIVVLRVRVPPCSSEPQSQPSQKPQDASVENVESSSGGKTIIKLRIKRSQPPESENAPIVVKKLRRSPRHQPPDEETQIEITEGGQDEGKADANIKDMEINAPTTSSNTVIAPPEPEIQIKITDGGQDEDKADVNIDDMEMDASTMSLTTVVAPPDAEIQIKITEAGQDEAKADSNIEGMEIDTSTTSLSTIVVPPEAETQIKITEAGQDEANTNADGEDMEIDTATTASASVETTSSPTTVTPTRQLAIVVPIDDIKHNDSSPKDKPVEQPQSRPDSEALLLDGDLSEQARTDPDPNTPELVRSLPYSGRRRPHTQLAHHLPPLHKLSDVFESLTRRAMDLRLGDVLDHLSTRRLRVATVCSGTESPLLALEMVKDNLKKYFNRDLDFDHLFSAEIVPFKQAYIERNFRPRLLFRDVAELQNPLAQTAYGSLEEVPKNADILIAGFSCVDFSGLNNYQKTLDEKGESGDTFWGIVCYAKAYRPRMVILENVKTAPWAKIEEHWRDIDYIAVHMNVDTKAYYLPQTRERGYMFCVDSRSLPDIAGNQLGAGMRQTWKDILEQFKRPASSPTGMFLLDADDRRLEQIERNMAQKLAASAASARATVNWDLYQVRHQGYRLKNGLGHRRPISKWQDDGTCNMPDFAWQTWVRSLPERVWDTIDANFLRKLVDGYDMNYKERCLELSQGIDREMDSRAFGIVGCITPCGIPYMTTRGGPLCGLESLALQGLPLDRLLLTQESQRELQDLAGNAMSSTVVGAAILSALIAGYKVLEPKLLEQDNSLQESKSDHQGWKLKPHDKDNLIPSNMYLDSDTTVGILKLQEQATSSARYCTCEGQSSIRTAILKCSLCSHTACSECSGNPQHAYKRYTDLVRTPPLDFVSMLRSILPARLVVRGITPESYKELRSNSRISTETWSVFLDAVSKAVGDELRIFDIKRSETWTVTYEGKYSVLKLVIDSIGSITWLLFAKPGENEPALCLIREVLSKPIARMVVPSVQSPGSILKGGTWEICTPLSSSCSLEFFGSGFQIDSYEAKCGLQLDGFQGTRVWSHITVQGTEKDVGDLEVDVRGTYELLQDCGTANACLHRRTPADGKPAIYLFLDPTKLGEPKHDSFVFALEHRRNPGYAARMSIAEVCHEWRSAKASDTAEIVTVYHRKWIACPTTSLQSYAGESNRFIQCHSLDPRTSFSITDDSVASRCHTANTTLLRFTIPADVIAPNSSSSTVTDWEVTNPLESPELLREHAWLFQKAAGYSDFEAWGQIANPSIHGPCMTCVPPKPRIIWGRDAKLRIKAFEDPHDAARYERAIKTRPPAFLIFRKNCNQNAASGLAELRVTLNIQTLLHQAFSRLPDISPQAPATFHWRLVPNSYDVRGNPYPKFELRSNRNDALYPQPPKFENNQLRPEQLRSLSWMVAQEGEDVEPFIEEETEEALLGSLMWRAEGKVTVPKIVRGGILADDVGYGKTAIVLGLIDVLSKKPDVDLSAGLNGAGFIPSRATLIVVPRIMVEQWLDEITKFLGHKYDVLAFSSAAALRKTSIQKIRNADIILVSWSIFDTQAYYKHLQKYTGASEVPDKPGRNFNDWFHHAHKLMKHHAGALTKFGPASFLHALRESRARTEDPDEIHRFAPSKRLRGKQYALAHKDRDIRSNDGVQDAQIPNGNKSADASDGEHENSTVLEAKIDDLPMETALHDEETFWPEQTCDDGKYFGIDGKPQSWEDVLGLPFHAFHFNRLVIDEFTYAKTDRLTQLLTLQARSKWVLSGTPPLNDFADVNTIAPFLGVHLGIDADDDNSSQNFRLKEIRKHRSDAETFESFRAPRSEAWHRRRHEIAQTFLNRFARKNVAEIDEIPSTEHIVLVRQSPAEKVIYLELYKQLMTYNRQLKRANGRGGDQAERLDEIIANSSTPEEALLKRCTSLALQGRWDSKGNPEIATCASLIETREEQLDQTTETLKKKLKLATWLYCSGCDEDHEKFKQFRESVIAHNFGDKPVTEEVLVLLNTAIEGSEPHDWKSFYSASGVDSETNKEDQDAEVGRNRNDVEEEEEEDDEEHEPAPKAKGRGQRKARPKRVVRPKPKPKSKPKPKAKSQPKGKDKLLLPAKPTQPREFDSELRDATANLRKLVSEWVQRKRALRFLTAVRQIQTNQGIPTCDNCQTQPGLLSKLNILGSCGHALCANSNCTQLTLEKEECAVDGCRGSGKSFNVISAMTLGCDTSSQNGIGDADHVSKHGGTKLDALVDILTNRVPITERALLFIQFPDLMEIASKALTSAGISHTLITPTDLKASSKVQKFQKEGFGDSKVLILNLGGEMAAGLNLQCANHIIFLSPLLSQTQYDYDSAMIQAVGRSRRYGQTKHVHVYHLLAKMTIDVNIFQERRGNQVLVERDGQAVFVDPEDALTEEAMTCQGPTMVADHAV</sequence>
<dbReference type="InterPro" id="IPR024083">
    <property type="entry name" value="Fumarase/histidase_N"/>
</dbReference>
<dbReference type="InterPro" id="IPR029063">
    <property type="entry name" value="SAM-dependent_MTases_sf"/>
</dbReference>
<dbReference type="Pfam" id="PF00221">
    <property type="entry name" value="Lyase_aromatic"/>
    <property type="match status" value="1"/>
</dbReference>
<evidence type="ECO:0000256" key="6">
    <source>
        <dbReference type="ARBA" id="ARBA00022840"/>
    </source>
</evidence>
<evidence type="ECO:0000256" key="8">
    <source>
        <dbReference type="SAM" id="MobiDB-lite"/>
    </source>
</evidence>
<dbReference type="GO" id="GO:0006559">
    <property type="term" value="P:L-phenylalanine catabolic process"/>
    <property type="evidence" value="ECO:0007669"/>
    <property type="project" value="InterPro"/>
</dbReference>
<dbReference type="RefSeq" id="XP_026607543.1">
    <property type="nucleotide sequence ID" value="XM_026744380.1"/>
</dbReference>
<dbReference type="OrthoDB" id="423221at2759"/>
<dbReference type="GeneID" id="38112734"/>
<dbReference type="CDD" id="cd18793">
    <property type="entry name" value="SF2_C_SNF"/>
    <property type="match status" value="1"/>
</dbReference>
<dbReference type="PROSITE" id="PS51194">
    <property type="entry name" value="HELICASE_CTER"/>
    <property type="match status" value="1"/>
</dbReference>
<dbReference type="Pfam" id="PF00145">
    <property type="entry name" value="DNA_methylase"/>
    <property type="match status" value="1"/>
</dbReference>
<proteinExistence type="inferred from homology"/>
<dbReference type="InterPro" id="IPR001525">
    <property type="entry name" value="C5_MeTfrase"/>
</dbReference>
<keyword evidence="5" id="KW-0378">Hydrolase</keyword>
<dbReference type="GO" id="GO:0008168">
    <property type="term" value="F:methyltransferase activity"/>
    <property type="evidence" value="ECO:0007669"/>
    <property type="project" value="UniProtKB-KW"/>
</dbReference>
<evidence type="ECO:0000313" key="10">
    <source>
        <dbReference type="EMBL" id="RDW90589.1"/>
    </source>
</evidence>
<dbReference type="InterPro" id="IPR008948">
    <property type="entry name" value="L-Aspartase-like"/>
</dbReference>
<dbReference type="InterPro" id="IPR014001">
    <property type="entry name" value="Helicase_ATP-bd"/>
</dbReference>
<feature type="compositionally biased region" description="Low complexity" evidence="8">
    <location>
        <begin position="1050"/>
        <end position="1067"/>
    </location>
</feature>
<dbReference type="SMART" id="SM00487">
    <property type="entry name" value="DEXDc"/>
    <property type="match status" value="1"/>
</dbReference>
<dbReference type="Gene3D" id="3.40.50.150">
    <property type="entry name" value="Vaccinia Virus protein VP39"/>
    <property type="match status" value="1"/>
</dbReference>
<dbReference type="NCBIfam" id="TIGR01226">
    <property type="entry name" value="phe_am_lyase"/>
    <property type="match status" value="1"/>
</dbReference>
<dbReference type="GO" id="GO:0005737">
    <property type="term" value="C:cytoplasm"/>
    <property type="evidence" value="ECO:0007669"/>
    <property type="project" value="InterPro"/>
</dbReference>
<feature type="domain" description="Helicase C-terminal" evidence="9">
    <location>
        <begin position="3052"/>
        <end position="3217"/>
    </location>
</feature>
<dbReference type="PANTHER" id="PTHR10362">
    <property type="entry name" value="HISTIDINE AMMONIA-LYASE"/>
    <property type="match status" value="1"/>
</dbReference>
<evidence type="ECO:0000256" key="7">
    <source>
        <dbReference type="RuleBase" id="RU003954"/>
    </source>
</evidence>
<dbReference type="EMBL" id="PVWQ01000002">
    <property type="protein sequence ID" value="RDW90589.1"/>
    <property type="molecule type" value="Genomic_DNA"/>
</dbReference>
<keyword evidence="11" id="KW-1185">Reference proteome</keyword>
<feature type="region of interest" description="Disordered" evidence="8">
    <location>
        <begin position="2829"/>
        <end position="2929"/>
    </location>
</feature>
<keyword evidence="2" id="KW-0489">Methyltransferase</keyword>
<evidence type="ECO:0000256" key="3">
    <source>
        <dbReference type="ARBA" id="ARBA00022679"/>
    </source>
</evidence>
<evidence type="ECO:0000256" key="2">
    <source>
        <dbReference type="ARBA" id="ARBA00022603"/>
    </source>
</evidence>
<dbReference type="Gene3D" id="1.10.274.20">
    <property type="entry name" value="Phenylalanine ammonia-lyase 1, domain 3"/>
    <property type="match status" value="1"/>
</dbReference>
<dbReference type="SUPFAM" id="SSF48557">
    <property type="entry name" value="L-aspartase-like"/>
    <property type="match status" value="1"/>
</dbReference>
<dbReference type="GO" id="GO:0016841">
    <property type="term" value="F:ammonia-lyase activity"/>
    <property type="evidence" value="ECO:0007669"/>
    <property type="project" value="InterPro"/>
</dbReference>
<feature type="region of interest" description="Disordered" evidence="8">
    <location>
        <begin position="701"/>
        <end position="798"/>
    </location>
</feature>
<dbReference type="SUPFAM" id="SSF53335">
    <property type="entry name" value="S-adenosyl-L-methionine-dependent methyltransferases"/>
    <property type="match status" value="1"/>
</dbReference>
<dbReference type="InterPro" id="IPR000330">
    <property type="entry name" value="SNF2_N"/>
</dbReference>
<feature type="region of interest" description="Disordered" evidence="8">
    <location>
        <begin position="833"/>
        <end position="911"/>
    </location>
</feature>
<feature type="compositionally biased region" description="Basic and acidic residues" evidence="8">
    <location>
        <begin position="1077"/>
        <end position="1091"/>
    </location>
</feature>
<dbReference type="InterPro" id="IPR038718">
    <property type="entry name" value="SNF2-like_sf"/>
</dbReference>
<dbReference type="InterPro" id="IPR001106">
    <property type="entry name" value="Aromatic_Lyase"/>
</dbReference>
<dbReference type="STRING" id="1810919.A0A3D8SWF2"/>
<dbReference type="InterPro" id="IPR001650">
    <property type="entry name" value="Helicase_C-like"/>
</dbReference>
<comment type="similarity">
    <text evidence="1 7">Belongs to the PAL/histidase family.</text>
</comment>
<feature type="region of interest" description="Disordered" evidence="8">
    <location>
        <begin position="2464"/>
        <end position="2494"/>
    </location>
</feature>
<name>A0A3D8SWF2_9EURO</name>
<feature type="compositionally biased region" description="Low complexity" evidence="8">
    <location>
        <begin position="833"/>
        <end position="847"/>
    </location>
</feature>
<organism evidence="10 11">
    <name type="scientific">Aspergillus mulundensis</name>
    <dbReference type="NCBI Taxonomy" id="1810919"/>
    <lineage>
        <taxon>Eukaryota</taxon>
        <taxon>Fungi</taxon>
        <taxon>Dikarya</taxon>
        <taxon>Ascomycota</taxon>
        <taxon>Pezizomycotina</taxon>
        <taxon>Eurotiomycetes</taxon>
        <taxon>Eurotiomycetidae</taxon>
        <taxon>Eurotiales</taxon>
        <taxon>Aspergillaceae</taxon>
        <taxon>Aspergillus</taxon>
        <taxon>Aspergillus subgen. Nidulantes</taxon>
    </lineage>
</organism>
<evidence type="ECO:0000259" key="9">
    <source>
        <dbReference type="PROSITE" id="PS51194"/>
    </source>
</evidence>
<protein>
    <recommendedName>
        <fullName evidence="9">Helicase C-terminal domain-containing protein</fullName>
    </recommendedName>
</protein>
<feature type="compositionally biased region" description="Acidic residues" evidence="8">
    <location>
        <begin position="2860"/>
        <end position="2871"/>
    </location>
</feature>
<dbReference type="GO" id="GO:0005524">
    <property type="term" value="F:ATP binding"/>
    <property type="evidence" value="ECO:0007669"/>
    <property type="project" value="InterPro"/>
</dbReference>
<dbReference type="Gene3D" id="3.40.50.10810">
    <property type="entry name" value="Tandem AAA-ATPase domain"/>
    <property type="match status" value="1"/>
</dbReference>
<keyword evidence="6" id="KW-0067">ATP-binding</keyword>
<keyword evidence="3" id="KW-0808">Transferase</keyword>
<dbReference type="SUPFAM" id="SSF52540">
    <property type="entry name" value="P-loop containing nucleoside triphosphate hydrolases"/>
    <property type="match status" value="2"/>
</dbReference>
<dbReference type="InterPro" id="IPR027417">
    <property type="entry name" value="P-loop_NTPase"/>
</dbReference>
<keyword evidence="7" id="KW-0456">Lyase</keyword>
<dbReference type="Pfam" id="PF00176">
    <property type="entry name" value="SNF2-rel_dom"/>
    <property type="match status" value="1"/>
</dbReference>